<reference evidence="8 9" key="1">
    <citation type="submission" date="2019-05" db="EMBL/GenBank/DDBJ databases">
        <title>Panacibacter sp. strain 17mud1-8 Genome sequencing and assembly.</title>
        <authorList>
            <person name="Chhetri G."/>
        </authorList>
    </citation>
    <scope>NUCLEOTIDE SEQUENCE [LARGE SCALE GENOMIC DNA]</scope>
    <source>
        <strain evidence="8 9">17mud1-8</strain>
    </source>
</reference>
<comment type="cofactor">
    <cofactor evidence="1 7">
        <name>Mg(2+)</name>
        <dbReference type="ChEBI" id="CHEBI:18420"/>
    </cofactor>
</comment>
<evidence type="ECO:0000256" key="5">
    <source>
        <dbReference type="ARBA" id="ARBA00022801"/>
    </source>
</evidence>
<keyword evidence="5" id="KW-0378">Hydrolase</keyword>
<evidence type="ECO:0000256" key="2">
    <source>
        <dbReference type="ARBA" id="ARBA00005893"/>
    </source>
</evidence>
<evidence type="ECO:0000256" key="1">
    <source>
        <dbReference type="ARBA" id="ARBA00001946"/>
    </source>
</evidence>
<dbReference type="GO" id="GO:0008781">
    <property type="term" value="F:N-acylneuraminate cytidylyltransferase activity"/>
    <property type="evidence" value="ECO:0007669"/>
    <property type="project" value="TreeGrafter"/>
</dbReference>
<dbReference type="OrthoDB" id="9805604at2"/>
<protein>
    <submittedName>
        <fullName evidence="8">3-deoxy-D-manno-octulosonate 8-phosphate phosphatase</fullName>
    </submittedName>
</protein>
<dbReference type="SUPFAM" id="SSF56784">
    <property type="entry name" value="HAD-like"/>
    <property type="match status" value="1"/>
</dbReference>
<evidence type="ECO:0000313" key="9">
    <source>
        <dbReference type="Proteomes" id="UP000305848"/>
    </source>
</evidence>
<dbReference type="Pfam" id="PF08282">
    <property type="entry name" value="Hydrolase_3"/>
    <property type="match status" value="1"/>
</dbReference>
<evidence type="ECO:0000256" key="6">
    <source>
        <dbReference type="ARBA" id="ARBA00022842"/>
    </source>
</evidence>
<organism evidence="8 9">
    <name type="scientific">Ilyomonas limi</name>
    <dbReference type="NCBI Taxonomy" id="2575867"/>
    <lineage>
        <taxon>Bacteria</taxon>
        <taxon>Pseudomonadati</taxon>
        <taxon>Bacteroidota</taxon>
        <taxon>Chitinophagia</taxon>
        <taxon>Chitinophagales</taxon>
        <taxon>Chitinophagaceae</taxon>
        <taxon>Ilyomonas</taxon>
    </lineage>
</organism>
<feature type="binding site" evidence="7">
    <location>
        <position position="32"/>
    </location>
    <ligand>
        <name>substrate</name>
    </ligand>
</feature>
<accession>A0A4U3L8H6</accession>
<evidence type="ECO:0000256" key="4">
    <source>
        <dbReference type="ARBA" id="ARBA00022723"/>
    </source>
</evidence>
<sequence>MNKNSLNNSPSGEGGNILSLLKKVTTFVFDVDGVLTNGTILIMPDGLMARKMNIKDGYALQLAVKKNYHIAIISGGNSAEVKERMQLLGVQDVYMRITDKKTCLEEYMLVNNLRREEVLFMGDDIPDYTVMQYAGVACCPADAAQEIISIAHYVSPLKGGEGCARDVIEKVLKLRGDWQVDTHIKSR</sequence>
<dbReference type="EMBL" id="SZQL01000002">
    <property type="protein sequence ID" value="TKK70809.1"/>
    <property type="molecule type" value="Genomic_DNA"/>
</dbReference>
<comment type="similarity">
    <text evidence="2">Belongs to the KdsC family.</text>
</comment>
<dbReference type="GO" id="GO:0046872">
    <property type="term" value="F:metal ion binding"/>
    <property type="evidence" value="ECO:0007669"/>
    <property type="project" value="UniProtKB-KW"/>
</dbReference>
<evidence type="ECO:0000256" key="3">
    <source>
        <dbReference type="ARBA" id="ARBA00011881"/>
    </source>
</evidence>
<dbReference type="InterPro" id="IPR023214">
    <property type="entry name" value="HAD_sf"/>
</dbReference>
<dbReference type="NCBIfam" id="TIGR01670">
    <property type="entry name" value="KdsC-phosphatas"/>
    <property type="match status" value="1"/>
</dbReference>
<keyword evidence="9" id="KW-1185">Reference proteome</keyword>
<evidence type="ECO:0000256" key="7">
    <source>
        <dbReference type="PIRSR" id="PIRSR006118-2"/>
    </source>
</evidence>
<comment type="caution">
    <text evidence="8">The sequence shown here is derived from an EMBL/GenBank/DDBJ whole genome shotgun (WGS) entry which is preliminary data.</text>
</comment>
<dbReference type="InterPro" id="IPR036412">
    <property type="entry name" value="HAD-like_sf"/>
</dbReference>
<dbReference type="SFLD" id="SFLDS00003">
    <property type="entry name" value="Haloacid_Dehalogenase"/>
    <property type="match status" value="1"/>
</dbReference>
<dbReference type="InterPro" id="IPR010023">
    <property type="entry name" value="KdsC_fam"/>
</dbReference>
<keyword evidence="4 7" id="KW-0479">Metal-binding</keyword>
<dbReference type="GO" id="GO:0016788">
    <property type="term" value="F:hydrolase activity, acting on ester bonds"/>
    <property type="evidence" value="ECO:0007669"/>
    <property type="project" value="InterPro"/>
</dbReference>
<feature type="binding site" evidence="7">
    <location>
        <position position="30"/>
    </location>
    <ligand>
        <name>Mg(2+)</name>
        <dbReference type="ChEBI" id="CHEBI:18420"/>
    </ligand>
</feature>
<dbReference type="PIRSF" id="PIRSF006118">
    <property type="entry name" value="KDO8-P_Ptase"/>
    <property type="match status" value="1"/>
</dbReference>
<feature type="binding site" evidence="7">
    <location>
        <position position="123"/>
    </location>
    <ligand>
        <name>Mg(2+)</name>
        <dbReference type="ChEBI" id="CHEBI:18420"/>
    </ligand>
</feature>
<dbReference type="InterPro" id="IPR050793">
    <property type="entry name" value="CMP-NeuNAc_synthase"/>
</dbReference>
<dbReference type="SFLD" id="SFLDG01136">
    <property type="entry name" value="C1.6:_Phosphoserine_Phosphatas"/>
    <property type="match status" value="1"/>
</dbReference>
<dbReference type="RefSeq" id="WP_137260408.1">
    <property type="nucleotide sequence ID" value="NZ_SZQL01000002.1"/>
</dbReference>
<dbReference type="SFLD" id="SFLDG01138">
    <property type="entry name" value="C1.6.2:_Deoxy-d-mannose-octulo"/>
    <property type="match status" value="1"/>
</dbReference>
<dbReference type="Proteomes" id="UP000305848">
    <property type="component" value="Unassembled WGS sequence"/>
</dbReference>
<gene>
    <name evidence="8" type="ORF">FC093_03695</name>
</gene>
<dbReference type="Gene3D" id="3.40.50.1000">
    <property type="entry name" value="HAD superfamily/HAD-like"/>
    <property type="match status" value="1"/>
</dbReference>
<evidence type="ECO:0000313" key="8">
    <source>
        <dbReference type="EMBL" id="TKK70809.1"/>
    </source>
</evidence>
<dbReference type="PANTHER" id="PTHR21485:SF3">
    <property type="entry name" value="N-ACYLNEURAMINATE CYTIDYLYLTRANSFERASE"/>
    <property type="match status" value="1"/>
</dbReference>
<comment type="subunit">
    <text evidence="3">Homotetramer.</text>
</comment>
<dbReference type="PANTHER" id="PTHR21485">
    <property type="entry name" value="HAD SUPERFAMILY MEMBERS CMAS AND KDSC"/>
    <property type="match status" value="1"/>
</dbReference>
<keyword evidence="6 7" id="KW-0460">Magnesium</keyword>
<name>A0A4U3L8H6_9BACT</name>
<proteinExistence type="inferred from homology"/>
<dbReference type="AlphaFoldDB" id="A0A4U3L8H6"/>